<organism evidence="1 2">
    <name type="scientific">Zea mays</name>
    <name type="common">Maize</name>
    <dbReference type="NCBI Taxonomy" id="4577"/>
    <lineage>
        <taxon>Eukaryota</taxon>
        <taxon>Viridiplantae</taxon>
        <taxon>Streptophyta</taxon>
        <taxon>Embryophyta</taxon>
        <taxon>Tracheophyta</taxon>
        <taxon>Spermatophyta</taxon>
        <taxon>Magnoliopsida</taxon>
        <taxon>Liliopsida</taxon>
        <taxon>Poales</taxon>
        <taxon>Poaceae</taxon>
        <taxon>PACMAD clade</taxon>
        <taxon>Panicoideae</taxon>
        <taxon>Andropogonodae</taxon>
        <taxon>Andropogoneae</taxon>
        <taxon>Tripsacinae</taxon>
        <taxon>Zea</taxon>
    </lineage>
</organism>
<sequence length="105" mass="12581">MENVDQLVYIFSNISKITLATSDFQHKWSSNNSRRFYFYAGIHFIHTNLLKAQPYYTDTDSQEWLQFSHKLNMVKHDSRAKLLILWDREREKKKTVNTNVSCIHV</sequence>
<reference evidence="1" key="2">
    <citation type="submission" date="2019-07" db="EMBL/GenBank/DDBJ databases">
        <authorList>
            <person name="Seetharam A."/>
            <person name="Woodhouse M."/>
            <person name="Cannon E."/>
        </authorList>
    </citation>
    <scope>NUCLEOTIDE SEQUENCE [LARGE SCALE GENOMIC DNA]</scope>
    <source>
        <strain evidence="1">cv. B73</strain>
    </source>
</reference>
<evidence type="ECO:0000313" key="2">
    <source>
        <dbReference type="Proteomes" id="UP000007305"/>
    </source>
</evidence>
<protein>
    <submittedName>
        <fullName evidence="1">Uncharacterized protein</fullName>
    </submittedName>
</protein>
<dbReference type="InParanoid" id="A0A804N9B5"/>
<proteinExistence type="predicted"/>
<dbReference type="EnsemblPlants" id="Zm00001eb144620_T001">
    <property type="protein sequence ID" value="Zm00001eb144620_P001"/>
    <property type="gene ID" value="Zm00001eb144620"/>
</dbReference>
<dbReference type="AlphaFoldDB" id="A0A804N9B5"/>
<reference evidence="1" key="3">
    <citation type="submission" date="2021-05" db="UniProtKB">
        <authorList>
            <consortium name="EnsemblPlants"/>
        </authorList>
    </citation>
    <scope>IDENTIFICATION</scope>
    <source>
        <strain evidence="1">cv. B73</strain>
    </source>
</reference>
<accession>A0A804N9B5</accession>
<reference evidence="2" key="1">
    <citation type="submission" date="2015-12" db="EMBL/GenBank/DDBJ databases">
        <title>Update maize B73 reference genome by single molecule sequencing technologies.</title>
        <authorList>
            <consortium name="Maize Genome Sequencing Project"/>
            <person name="Ware D."/>
        </authorList>
    </citation>
    <scope>NUCLEOTIDE SEQUENCE [LARGE SCALE GENOMIC DNA]</scope>
    <source>
        <strain evidence="2">cv. B73</strain>
    </source>
</reference>
<name>A0A804N9B5_MAIZE</name>
<keyword evidence="2" id="KW-1185">Reference proteome</keyword>
<evidence type="ECO:0000313" key="1">
    <source>
        <dbReference type="EnsemblPlants" id="Zm00001eb144620_P001"/>
    </source>
</evidence>
<dbReference type="Proteomes" id="UP000007305">
    <property type="component" value="Chromosome 3"/>
</dbReference>
<dbReference type="Gramene" id="Zm00001eb144620_T001">
    <property type="protein sequence ID" value="Zm00001eb144620_P001"/>
    <property type="gene ID" value="Zm00001eb144620"/>
</dbReference>